<keyword evidence="1" id="KW-1133">Transmembrane helix</keyword>
<dbReference type="InterPro" id="IPR007395">
    <property type="entry name" value="Zn_peptidase_2"/>
</dbReference>
<keyword evidence="1" id="KW-0472">Membrane</keyword>
<dbReference type="PANTHER" id="PTHR36434">
    <property type="entry name" value="MEMBRANE PROTEASE YUGP-RELATED"/>
    <property type="match status" value="1"/>
</dbReference>
<keyword evidence="3" id="KW-1185">Reference proteome</keyword>
<organism evidence="2 3">
    <name type="scientific">Akkermansia biwaensis</name>
    <dbReference type="NCBI Taxonomy" id="2946555"/>
    <lineage>
        <taxon>Bacteria</taxon>
        <taxon>Pseudomonadati</taxon>
        <taxon>Verrucomicrobiota</taxon>
        <taxon>Verrucomicrobiia</taxon>
        <taxon>Verrucomicrobiales</taxon>
        <taxon>Akkermansiaceae</taxon>
        <taxon>Akkermansia</taxon>
    </lineage>
</organism>
<evidence type="ECO:0000256" key="1">
    <source>
        <dbReference type="SAM" id="Phobius"/>
    </source>
</evidence>
<protein>
    <submittedName>
        <fullName evidence="2">Membrane protein</fullName>
    </submittedName>
</protein>
<keyword evidence="1" id="KW-0812">Transmembrane</keyword>
<name>A0ABN6QHX5_9BACT</name>
<accession>A0ABN6QHX5</accession>
<dbReference type="Pfam" id="PF04298">
    <property type="entry name" value="Zn_peptidase_2"/>
    <property type="match status" value="1"/>
</dbReference>
<reference evidence="2" key="1">
    <citation type="submission" date="2022-06" db="EMBL/GenBank/DDBJ databases">
        <title>Akkermansia biwalacus sp. nov., an anaerobic mucin-degrading bacterium isolated from human intestine.</title>
        <authorList>
            <person name="Kobayashi Y."/>
            <person name="Inoue S."/>
            <person name="Kawahara T."/>
            <person name="Kohda N."/>
        </authorList>
    </citation>
    <scope>NUCLEOTIDE SEQUENCE</scope>
    <source>
        <strain evidence="2">WON2089</strain>
    </source>
</reference>
<sequence>MIEFLNIDILSYYVQNAETAPQHSYTIYWIILLGSMLLSWLVSARMKSRFSEYSQIPIPMTGREVAEQMLKDNHITDVKVTSTPGHLTDHYNPADKTVNLSESVYNSNSIAAAAVAAHEVGHAVQHAQAYHWLGLRSALVPVVQLSSNLVGIVLMIGIVLLVMGGSPWVLGLGIGLFAVTTIFAFITLPVEFDASARALKWLDRSHLMNYFDHGKAKSALFWAAMTYVVGALSSLAMLLYYVFIFMNARGRN</sequence>
<feature type="transmembrane region" description="Helical" evidence="1">
    <location>
        <begin position="219"/>
        <end position="243"/>
    </location>
</feature>
<gene>
    <name evidence="2" type="ORF">Abiwalacus_08910</name>
</gene>
<dbReference type="EMBL" id="AP025943">
    <property type="protein sequence ID" value="BDL43317.1"/>
    <property type="molecule type" value="Genomic_DNA"/>
</dbReference>
<evidence type="ECO:0000313" key="3">
    <source>
        <dbReference type="Proteomes" id="UP001062263"/>
    </source>
</evidence>
<dbReference type="PANTHER" id="PTHR36434:SF1">
    <property type="entry name" value="MEMBRANE PROTEASE YUGP-RELATED"/>
    <property type="match status" value="1"/>
</dbReference>
<proteinExistence type="predicted"/>
<evidence type="ECO:0000313" key="2">
    <source>
        <dbReference type="EMBL" id="BDL43317.1"/>
    </source>
</evidence>
<dbReference type="Proteomes" id="UP001062263">
    <property type="component" value="Chromosome"/>
</dbReference>
<feature type="transmembrane region" description="Helical" evidence="1">
    <location>
        <begin position="168"/>
        <end position="190"/>
    </location>
</feature>
<feature type="transmembrane region" description="Helical" evidence="1">
    <location>
        <begin position="26"/>
        <end position="44"/>
    </location>
</feature>
<feature type="transmembrane region" description="Helical" evidence="1">
    <location>
        <begin position="138"/>
        <end position="162"/>
    </location>
</feature>